<gene>
    <name evidence="1" type="ORF">Tsubulata_029369</name>
</gene>
<protein>
    <submittedName>
        <fullName evidence="1">Uncharacterized protein</fullName>
    </submittedName>
</protein>
<dbReference type="PANTHER" id="PTHR46764:SF1">
    <property type="entry name" value="E3 UBIQUITIN-PROTEIN LIGASE NLA"/>
    <property type="match status" value="1"/>
</dbReference>
<comment type="caution">
    <text evidence="1">The sequence shown here is derived from an EMBL/GenBank/DDBJ whole genome shotgun (WGS) entry which is preliminary data.</text>
</comment>
<organism evidence="1 2">
    <name type="scientific">Turnera subulata</name>
    <dbReference type="NCBI Taxonomy" id="218843"/>
    <lineage>
        <taxon>Eukaryota</taxon>
        <taxon>Viridiplantae</taxon>
        <taxon>Streptophyta</taxon>
        <taxon>Embryophyta</taxon>
        <taxon>Tracheophyta</taxon>
        <taxon>Spermatophyta</taxon>
        <taxon>Magnoliopsida</taxon>
        <taxon>eudicotyledons</taxon>
        <taxon>Gunneridae</taxon>
        <taxon>Pentapetalae</taxon>
        <taxon>rosids</taxon>
        <taxon>fabids</taxon>
        <taxon>Malpighiales</taxon>
        <taxon>Passifloraceae</taxon>
        <taxon>Turnera</taxon>
    </lineage>
</organism>
<dbReference type="InterPro" id="IPR033326">
    <property type="entry name" value="BAH1"/>
</dbReference>
<evidence type="ECO:0000313" key="1">
    <source>
        <dbReference type="EMBL" id="KAJ4824308.1"/>
    </source>
</evidence>
<name>A0A9Q0J0V9_9ROSI</name>
<dbReference type="PANTHER" id="PTHR46764">
    <property type="entry name" value="E3 UBIQUITIN-PROTEIN LIGASE BAH1"/>
    <property type="match status" value="1"/>
</dbReference>
<dbReference type="AlphaFoldDB" id="A0A9Q0J0V9"/>
<reference evidence="1" key="1">
    <citation type="submission" date="2022-02" db="EMBL/GenBank/DDBJ databases">
        <authorList>
            <person name="Henning P.M."/>
            <person name="McCubbin A.G."/>
            <person name="Shore J.S."/>
        </authorList>
    </citation>
    <scope>NUCLEOTIDE SEQUENCE</scope>
    <source>
        <strain evidence="1">F60SS</strain>
        <tissue evidence="1">Leaves</tissue>
    </source>
</reference>
<accession>A0A9Q0J0V9</accession>
<keyword evidence="2" id="KW-1185">Reference proteome</keyword>
<dbReference type="Proteomes" id="UP001141552">
    <property type="component" value="Unassembled WGS sequence"/>
</dbReference>
<proteinExistence type="predicted"/>
<dbReference type="EMBL" id="JAKUCV010007212">
    <property type="protein sequence ID" value="KAJ4824308.1"/>
    <property type="molecule type" value="Genomic_DNA"/>
</dbReference>
<evidence type="ECO:0000313" key="2">
    <source>
        <dbReference type="Proteomes" id="UP001141552"/>
    </source>
</evidence>
<sequence length="140" mass="16167">MESTQKYQEYRQGQKNQLPGFDLKRLENILEKCERITESQGEQSDGTLVDQSCHCNCPECYEMFPSALKEMSTAVDCFNKLAEELRKLHLASGFGKYVMWVRGELRWNSRELVQELKDLVKDALTKAVAVQNAIRKCDQV</sequence>
<reference evidence="1" key="2">
    <citation type="journal article" date="2023" name="Plants (Basel)">
        <title>Annotation of the Turnera subulata (Passifloraceae) Draft Genome Reveals the S-Locus Evolved after the Divergence of Turneroideae from Passifloroideae in a Stepwise Manner.</title>
        <authorList>
            <person name="Henning P.M."/>
            <person name="Roalson E.H."/>
            <person name="Mir W."/>
            <person name="McCubbin A.G."/>
            <person name="Shore J.S."/>
        </authorList>
    </citation>
    <scope>NUCLEOTIDE SEQUENCE</scope>
    <source>
        <strain evidence="1">F60SS</strain>
    </source>
</reference>